<dbReference type="InterPro" id="IPR013103">
    <property type="entry name" value="RVT_2"/>
</dbReference>
<feature type="domain" description="Reverse transcriptase Ty1/copia-type" evidence="1">
    <location>
        <begin position="95"/>
        <end position="195"/>
    </location>
</feature>
<dbReference type="WBParaSite" id="TMUE_2000010190.1">
    <property type="protein sequence ID" value="TMUE_2000010190.1"/>
    <property type="gene ID" value="WBGene00300878"/>
</dbReference>
<feature type="domain" description="Reverse transcriptase Ty1/copia-type" evidence="1">
    <location>
        <begin position="232"/>
        <end position="366"/>
    </location>
</feature>
<dbReference type="STRING" id="70415.A0A5S6QSI6"/>
<dbReference type="PANTHER" id="PTHR11439:SF483">
    <property type="entry name" value="PEPTIDE SYNTHASE GLIP-LIKE, PUTATIVE (AFU_ORTHOLOGUE AFUA_3G12920)-RELATED"/>
    <property type="match status" value="1"/>
</dbReference>
<evidence type="ECO:0000259" key="1">
    <source>
        <dbReference type="Pfam" id="PF07727"/>
    </source>
</evidence>
<sequence length="613" mass="69977">MIPLTMRNHRLISTYYHLQMRIRPRIIRNGKRGRPRKCYQPAGQSTEHSVTDHIVDTDSEIANIAEIPIEEAMQSHNASEWFDAIKAEILSLIENKSWSIAEKPTDQTIIGSRLILSNKYKSNGCLERRKATLVAKGYSQRCGIDYKETFAPVTRFSSIRTLMALAVERDLKVHQLDITTAFLNGDLEDVFMQIPDFLEVVLESILQERTEPHELLNTTHDWLNQLKRSKYPVCKLKKAIYALKQAGRQWYRKLDHKLRSFGMKPLNADPCIYMVPERNGILKLLVVYVDDTFLLSNDPTWIRTITAELAKQFKLRDLGRINYALGVEFTQNEKEGTITMTQCSYIAELLKRFGMLDCKPAATPMTPTVKLTKPIKTNEQEILKFPYQGLVGSMMYLAVATRPDIAYAVSSLSQSNNNYTAEHWRAAKTVLRYLKGTMDLGLMFHRTGEPICGYADADWEASVVDRKSYTRFVFKLGGAAISWEAKNQCTVALSSTEAEYMGLTEAAKEATHLRHFLEEIDRSSTSAINVYNDNVGAQQLVKNPVFHVRTKHIDIRHHFIREACTNGYVNIKYMQTVQMPADVLTKRLSAPKHFYCLTQLGMKTITGTQSHVD</sequence>
<name>A0A5S6QSI6_TRIMR</name>
<dbReference type="AlphaFoldDB" id="A0A5S6QSI6"/>
<dbReference type="PANTHER" id="PTHR11439">
    <property type="entry name" value="GAG-POL-RELATED RETROTRANSPOSON"/>
    <property type="match status" value="1"/>
</dbReference>
<dbReference type="Proteomes" id="UP000046395">
    <property type="component" value="Unassembled WGS sequence"/>
</dbReference>
<evidence type="ECO:0000313" key="2">
    <source>
        <dbReference type="Proteomes" id="UP000046395"/>
    </source>
</evidence>
<reference evidence="3" key="1">
    <citation type="submission" date="2019-12" db="UniProtKB">
        <authorList>
            <consortium name="WormBaseParasite"/>
        </authorList>
    </citation>
    <scope>IDENTIFICATION</scope>
</reference>
<organism evidence="2 3">
    <name type="scientific">Trichuris muris</name>
    <name type="common">Mouse whipworm</name>
    <dbReference type="NCBI Taxonomy" id="70415"/>
    <lineage>
        <taxon>Eukaryota</taxon>
        <taxon>Metazoa</taxon>
        <taxon>Ecdysozoa</taxon>
        <taxon>Nematoda</taxon>
        <taxon>Enoplea</taxon>
        <taxon>Dorylaimia</taxon>
        <taxon>Trichinellida</taxon>
        <taxon>Trichuridae</taxon>
        <taxon>Trichuris</taxon>
    </lineage>
</organism>
<accession>A0A5S6QSI6</accession>
<dbReference type="InterPro" id="IPR043502">
    <property type="entry name" value="DNA/RNA_pol_sf"/>
</dbReference>
<dbReference type="CDD" id="cd09272">
    <property type="entry name" value="RNase_HI_RT_Ty1"/>
    <property type="match status" value="1"/>
</dbReference>
<dbReference type="SUPFAM" id="SSF56672">
    <property type="entry name" value="DNA/RNA polymerases"/>
    <property type="match status" value="1"/>
</dbReference>
<evidence type="ECO:0000313" key="3">
    <source>
        <dbReference type="WBParaSite" id="TMUE_2000010190.1"/>
    </source>
</evidence>
<keyword evidence="2" id="KW-1185">Reference proteome</keyword>
<proteinExistence type="predicted"/>
<dbReference type="Pfam" id="PF07727">
    <property type="entry name" value="RVT_2"/>
    <property type="match status" value="2"/>
</dbReference>
<protein>
    <submittedName>
        <fullName evidence="3">Reverse transcriptase Ty1/copia-type domain-containing protein</fullName>
    </submittedName>
</protein>